<dbReference type="OrthoDB" id="189843at2"/>
<dbReference type="InterPro" id="IPR001387">
    <property type="entry name" value="Cro/C1-type_HTH"/>
</dbReference>
<evidence type="ECO:0000313" key="4">
    <source>
        <dbReference type="Proteomes" id="UP000197361"/>
    </source>
</evidence>
<dbReference type="SUPFAM" id="SSF47413">
    <property type="entry name" value="lambda repressor-like DNA-binding domains"/>
    <property type="match status" value="2"/>
</dbReference>
<proteinExistence type="predicted"/>
<dbReference type="InterPro" id="IPR008593">
    <property type="entry name" value="Dam_MeTrfase"/>
</dbReference>
<feature type="region of interest" description="Disordered" evidence="1">
    <location>
        <begin position="1"/>
        <end position="21"/>
    </location>
</feature>
<dbReference type="Proteomes" id="UP000197361">
    <property type="component" value="Unassembled WGS sequence"/>
</dbReference>
<dbReference type="Pfam" id="PF05869">
    <property type="entry name" value="Dam"/>
    <property type="match status" value="1"/>
</dbReference>
<dbReference type="Gene3D" id="1.10.260.40">
    <property type="entry name" value="lambda repressor-like DNA-binding domains"/>
    <property type="match status" value="2"/>
</dbReference>
<dbReference type="EMBL" id="NISK01000001">
    <property type="protein sequence ID" value="OWQ98944.1"/>
    <property type="molecule type" value="Genomic_DNA"/>
</dbReference>
<dbReference type="InterPro" id="IPR010982">
    <property type="entry name" value="Lambda_DNA-bd_dom_sf"/>
</dbReference>
<dbReference type="Pfam" id="PF01381">
    <property type="entry name" value="HTH_3"/>
    <property type="match status" value="1"/>
</dbReference>
<dbReference type="CDD" id="cd00093">
    <property type="entry name" value="HTH_XRE"/>
    <property type="match status" value="2"/>
</dbReference>
<dbReference type="GO" id="GO:0009307">
    <property type="term" value="P:DNA restriction-modification system"/>
    <property type="evidence" value="ECO:0007669"/>
    <property type="project" value="InterPro"/>
</dbReference>
<dbReference type="GO" id="GO:0009007">
    <property type="term" value="F:site-specific DNA-methyltransferase (adenine-specific) activity"/>
    <property type="evidence" value="ECO:0007669"/>
    <property type="project" value="InterPro"/>
</dbReference>
<reference evidence="3 4" key="1">
    <citation type="journal article" date="2010" name="Int. J. Syst. Evol. Microbiol.">
        <title>Sphingopyxis bauzanensis sp. nov., a psychrophilic bacterium isolated from soil.</title>
        <authorList>
            <person name="Zhang D.C."/>
            <person name="Liu H.C."/>
            <person name="Xin Y.H."/>
            <person name="Zhou Y.G."/>
            <person name="Schinner F."/>
            <person name="Margesin R."/>
        </authorList>
    </citation>
    <scope>NUCLEOTIDE SEQUENCE [LARGE SCALE GENOMIC DNA]</scope>
    <source>
        <strain evidence="3 4">DSM 22271</strain>
    </source>
</reference>
<accession>A0A246K098</accession>
<dbReference type="AlphaFoldDB" id="A0A246K098"/>
<dbReference type="RefSeq" id="WP_088439542.1">
    <property type="nucleotide sequence ID" value="NZ_BMMC01000036.1"/>
</dbReference>
<evidence type="ECO:0000256" key="1">
    <source>
        <dbReference type="SAM" id="MobiDB-lite"/>
    </source>
</evidence>
<dbReference type="PROSITE" id="PS50943">
    <property type="entry name" value="HTH_CROC1"/>
    <property type="match status" value="2"/>
</dbReference>
<evidence type="ECO:0000259" key="2">
    <source>
        <dbReference type="PROSITE" id="PS50943"/>
    </source>
</evidence>
<sequence length="372" mass="40195">MGNAQNTKQSNKLSLTSPALPRGSDVWANASPSGLSAAKLPFGGKSSNCIGSKVSSGSAGSSVRPEPGGESCANLIVELREARVSKGWSRKVMAKHVGVSPQTITRLEKGVGTVSTLVAVMDSTNFMLTGLSAGKTLFEKLRNTRIKHGKSLENLVRRTGLSHTAILDLENGAGSVEDLLRLLAALAPRARRQAPARAYWALGQKEDRDSRFTPPDFMDNIYKAFGEIDLDPCAHKLSPVLARRKILASKGGDGLSQTWSGRLAFVNPPYSCALQWLRRAHGQWSAGHVATVVCLVPVRTDSAFFHEVLSLDADIFFLKGRVKFLKPDGTAQQTPFSLMVLTLGANAEQRARYAQLAAGFWSLRRQPNDTDL</sequence>
<name>A0A246K098_9SPHN</name>
<gene>
    <name evidence="3" type="ORF">CDQ92_01800</name>
</gene>
<dbReference type="GO" id="GO:0003677">
    <property type="term" value="F:DNA binding"/>
    <property type="evidence" value="ECO:0007669"/>
    <property type="project" value="InterPro"/>
</dbReference>
<organism evidence="3 4">
    <name type="scientific">Sphingopyxis bauzanensis</name>
    <dbReference type="NCBI Taxonomy" id="651663"/>
    <lineage>
        <taxon>Bacteria</taxon>
        <taxon>Pseudomonadati</taxon>
        <taxon>Pseudomonadota</taxon>
        <taxon>Alphaproteobacteria</taxon>
        <taxon>Sphingomonadales</taxon>
        <taxon>Sphingomonadaceae</taxon>
        <taxon>Sphingopyxis</taxon>
    </lineage>
</organism>
<dbReference type="SMART" id="SM00530">
    <property type="entry name" value="HTH_XRE"/>
    <property type="match status" value="2"/>
</dbReference>
<feature type="domain" description="HTH cro/C1-type" evidence="2">
    <location>
        <begin position="141"/>
        <end position="186"/>
    </location>
</feature>
<comment type="caution">
    <text evidence="3">The sequence shown here is derived from an EMBL/GenBank/DDBJ whole genome shotgun (WGS) entry which is preliminary data.</text>
</comment>
<evidence type="ECO:0000313" key="3">
    <source>
        <dbReference type="EMBL" id="OWQ98944.1"/>
    </source>
</evidence>
<feature type="domain" description="HTH cro/C1-type" evidence="2">
    <location>
        <begin position="79"/>
        <end position="131"/>
    </location>
</feature>
<protein>
    <recommendedName>
        <fullName evidence="2">HTH cro/C1-type domain-containing protein</fullName>
    </recommendedName>
</protein>
<keyword evidence="4" id="KW-1185">Reference proteome</keyword>
<feature type="compositionally biased region" description="Polar residues" evidence="1">
    <location>
        <begin position="1"/>
        <end position="17"/>
    </location>
</feature>